<accession>A0ACD3SRK7</accession>
<sequence>MAALWLAGCAVGPDYVRPALPVSHGYAPTPQPLELAPAATVPAQRLAVAADIRADWWKVFESPVLDALIVRAFDANPSIEAAQAALRAAQANVYAQRGFFFPTIQASYSPSRTKIAGNLGGNSPGIQGNGTVIATREGTPASEGGTAPFNGPVIYNFHTAQLTVGYVPDVFGGNRRQAEALEAQQRYQRLQLEAAYLTLASNVVAAAIQDALLRQQLALTEQMIEAQMQSVALVQRQFKAGHVSRVEVAMEESALAQTRQLLAPLRQQFEHTRSLLRALAGNVQDQDVPEVFSLDTLHLPSELPLSLPAQVIEQRPDIRAAEAQLQAASAMVGVAIANRLPQLSITAALGGAASNIGQMFWNSGRFFDLIGGLTQPLFDGGTLKQRQRAAEAEFEQARAQYKSTVIQAFQNVADTLHTLRSDAETHAAADASARAAHQAMTLTQRQFRGGQIDRLALITAEQANRQAQLNLAQARAARLGSAAALFQALGGGWWHRTEEDATAAAPATSVPATL</sequence>
<protein>
    <submittedName>
        <fullName evidence="1">Efflux transporter outer membrane subunit</fullName>
    </submittedName>
</protein>
<organism evidence="1 2">
    <name type="scientific">Imbroritus primus</name>
    <dbReference type="NCBI Taxonomy" id="3058603"/>
    <lineage>
        <taxon>Bacteria</taxon>
        <taxon>Pseudomonadati</taxon>
        <taxon>Pseudomonadota</taxon>
        <taxon>Betaproteobacteria</taxon>
        <taxon>Burkholderiales</taxon>
        <taxon>Burkholderiaceae</taxon>
        <taxon>Imbroritus</taxon>
    </lineage>
</organism>
<dbReference type="EMBL" id="AKCV02000015">
    <property type="protein sequence ID" value="TMS58904.1"/>
    <property type="molecule type" value="Genomic_DNA"/>
</dbReference>
<gene>
    <name evidence="1" type="ORF">MW7_005140</name>
</gene>
<dbReference type="Proteomes" id="UP000004277">
    <property type="component" value="Unassembled WGS sequence"/>
</dbReference>
<evidence type="ECO:0000313" key="2">
    <source>
        <dbReference type="Proteomes" id="UP000004277"/>
    </source>
</evidence>
<reference evidence="1" key="1">
    <citation type="submission" date="2019-05" db="EMBL/GenBank/DDBJ databases">
        <title>Revised genome assembly of Burkholderiaceae (previously Ralstonia) sp. PBA.</title>
        <authorList>
            <person name="Gan H.M."/>
        </authorList>
    </citation>
    <scope>NUCLEOTIDE SEQUENCE</scope>
    <source>
        <strain evidence="1">PBA</strain>
    </source>
</reference>
<name>A0ACD3SRK7_9BURK</name>
<keyword evidence="2" id="KW-1185">Reference proteome</keyword>
<proteinExistence type="predicted"/>
<evidence type="ECO:0000313" key="1">
    <source>
        <dbReference type="EMBL" id="TMS58904.1"/>
    </source>
</evidence>
<comment type="caution">
    <text evidence="1">The sequence shown here is derived from an EMBL/GenBank/DDBJ whole genome shotgun (WGS) entry which is preliminary data.</text>
</comment>